<evidence type="ECO:0000256" key="1">
    <source>
        <dbReference type="SAM" id="MobiDB-lite"/>
    </source>
</evidence>
<dbReference type="Proteomes" id="UP001369958">
    <property type="component" value="Chromosome"/>
</dbReference>
<gene>
    <name evidence="2" type="ORF">V6617_10085</name>
</gene>
<accession>A0ABZ2HUQ6</accession>
<organism evidence="2 3">
    <name type="scientific">Pelagibacterium nitratireducens</name>
    <dbReference type="NCBI Taxonomy" id="1046114"/>
    <lineage>
        <taxon>Bacteria</taxon>
        <taxon>Pseudomonadati</taxon>
        <taxon>Pseudomonadota</taxon>
        <taxon>Alphaproteobacteria</taxon>
        <taxon>Hyphomicrobiales</taxon>
        <taxon>Devosiaceae</taxon>
        <taxon>Pelagibacterium</taxon>
    </lineage>
</organism>
<reference evidence="2 3" key="1">
    <citation type="submission" date="2024-02" db="EMBL/GenBank/DDBJ databases">
        <title>Complete genome sequence of Pelagibacterium nitratireducens ZH15.</title>
        <authorList>
            <person name="Zhao L.H."/>
        </authorList>
    </citation>
    <scope>NUCLEOTIDE SEQUENCE [LARGE SCALE GENOMIC DNA]</scope>
    <source>
        <strain evidence="2 3">ZH15</strain>
    </source>
</reference>
<dbReference type="RefSeq" id="WP_338606854.1">
    <property type="nucleotide sequence ID" value="NZ_CP146275.1"/>
</dbReference>
<dbReference type="EMBL" id="CP146275">
    <property type="protein sequence ID" value="WWT31384.1"/>
    <property type="molecule type" value="Genomic_DNA"/>
</dbReference>
<keyword evidence="3" id="KW-1185">Reference proteome</keyword>
<evidence type="ECO:0000313" key="2">
    <source>
        <dbReference type="EMBL" id="WWT31384.1"/>
    </source>
</evidence>
<protein>
    <submittedName>
        <fullName evidence="2">Uncharacterized protein</fullName>
    </submittedName>
</protein>
<evidence type="ECO:0000313" key="3">
    <source>
        <dbReference type="Proteomes" id="UP001369958"/>
    </source>
</evidence>
<proteinExistence type="predicted"/>
<sequence>MIDEIGPLPDGVSEEPPEASEGQQTIWQDGAWAIVEDHRGEIWYTGPNAPFVVDFLGDPAQHGLVSANPAADIDQDELPPLERHLTKRQINAALIVAGQIDPDGFIETAVASIGDATQRALALNDWRYAPYYERNHPLFNDPAMLSATGLSEQGIDELWLSALQLPA</sequence>
<name>A0ABZ2HUQ6_9HYPH</name>
<feature type="region of interest" description="Disordered" evidence="1">
    <location>
        <begin position="1"/>
        <end position="23"/>
    </location>
</feature>